<dbReference type="RefSeq" id="WP_213371125.1">
    <property type="nucleotide sequence ID" value="NZ_BSFJ01000018.1"/>
</dbReference>
<evidence type="ECO:0000313" key="3">
    <source>
        <dbReference type="Proteomes" id="UP001143370"/>
    </source>
</evidence>
<protein>
    <submittedName>
        <fullName evidence="2">Uncharacterized protein</fullName>
    </submittedName>
</protein>
<keyword evidence="1" id="KW-0472">Membrane</keyword>
<evidence type="ECO:0000313" key="2">
    <source>
        <dbReference type="EMBL" id="GLK72577.1"/>
    </source>
</evidence>
<dbReference type="EMBL" id="BSFJ01000018">
    <property type="protein sequence ID" value="GLK72577.1"/>
    <property type="molecule type" value="Genomic_DNA"/>
</dbReference>
<gene>
    <name evidence="2" type="ORF">GCM10017643_26930</name>
</gene>
<dbReference type="Proteomes" id="UP001143370">
    <property type="component" value="Unassembled WGS sequence"/>
</dbReference>
<reference evidence="2" key="1">
    <citation type="journal article" date="2014" name="Int. J. Syst. Evol. Microbiol.">
        <title>Complete genome sequence of Corynebacterium casei LMG S-19264T (=DSM 44701T), isolated from a smear-ripened cheese.</title>
        <authorList>
            <consortium name="US DOE Joint Genome Institute (JGI-PGF)"/>
            <person name="Walter F."/>
            <person name="Albersmeier A."/>
            <person name="Kalinowski J."/>
            <person name="Ruckert C."/>
        </authorList>
    </citation>
    <scope>NUCLEOTIDE SEQUENCE</scope>
    <source>
        <strain evidence="2">VKM B-2484</strain>
    </source>
</reference>
<organism evidence="2 3">
    <name type="scientific">Ancylobacter dichloromethanicus</name>
    <dbReference type="NCBI Taxonomy" id="518825"/>
    <lineage>
        <taxon>Bacteria</taxon>
        <taxon>Pseudomonadati</taxon>
        <taxon>Pseudomonadota</taxon>
        <taxon>Alphaproteobacteria</taxon>
        <taxon>Hyphomicrobiales</taxon>
        <taxon>Xanthobacteraceae</taxon>
        <taxon>Ancylobacter</taxon>
    </lineage>
</organism>
<feature type="transmembrane region" description="Helical" evidence="1">
    <location>
        <begin position="29"/>
        <end position="50"/>
    </location>
</feature>
<proteinExistence type="predicted"/>
<name>A0A9W6J8Z7_9HYPH</name>
<comment type="caution">
    <text evidence="2">The sequence shown here is derived from an EMBL/GenBank/DDBJ whole genome shotgun (WGS) entry which is preliminary data.</text>
</comment>
<keyword evidence="1" id="KW-1133">Transmembrane helix</keyword>
<keyword evidence="1" id="KW-0812">Transmembrane</keyword>
<sequence length="104" mass="10978">MNPNHSNVRPIRADYWEPEPVPGPRHLKLSLPGALALFGGGWMAALAIACAVSGRPLLALASVVVAGLLLGIAALDAAAEPARGWYVRQRGSLFFRRNGGRSHG</sequence>
<reference evidence="2" key="2">
    <citation type="submission" date="2023-01" db="EMBL/GenBank/DDBJ databases">
        <authorList>
            <person name="Sun Q."/>
            <person name="Evtushenko L."/>
        </authorList>
    </citation>
    <scope>NUCLEOTIDE SEQUENCE</scope>
    <source>
        <strain evidence="2">VKM B-2484</strain>
    </source>
</reference>
<accession>A0A9W6J8Z7</accession>
<evidence type="ECO:0000256" key="1">
    <source>
        <dbReference type="SAM" id="Phobius"/>
    </source>
</evidence>
<dbReference type="AlphaFoldDB" id="A0A9W6J8Z7"/>
<keyword evidence="3" id="KW-1185">Reference proteome</keyword>
<feature type="transmembrane region" description="Helical" evidence="1">
    <location>
        <begin position="57"/>
        <end position="75"/>
    </location>
</feature>